<evidence type="ECO:0000313" key="4">
    <source>
        <dbReference type="Proteomes" id="UP000320085"/>
    </source>
</evidence>
<comment type="caution">
    <text evidence="3">The sequence shown here is derived from an EMBL/GenBank/DDBJ whole genome shotgun (WGS) entry which is preliminary data.</text>
</comment>
<dbReference type="Pfam" id="PF07693">
    <property type="entry name" value="KAP_NTPase"/>
    <property type="match status" value="1"/>
</dbReference>
<dbReference type="PANTHER" id="PTHR22674">
    <property type="entry name" value="NTPASE, KAP FAMILY P-LOOP DOMAIN-CONTAINING 1"/>
    <property type="match status" value="1"/>
</dbReference>
<dbReference type="EMBL" id="VFQF01000001">
    <property type="protein sequence ID" value="TQN48588.1"/>
    <property type="molecule type" value="Genomic_DNA"/>
</dbReference>
<evidence type="ECO:0000256" key="1">
    <source>
        <dbReference type="SAM" id="MobiDB-lite"/>
    </source>
</evidence>
<organism evidence="3 4">
    <name type="scientific">Humibacillus xanthopallidus</name>
    <dbReference type="NCBI Taxonomy" id="412689"/>
    <lineage>
        <taxon>Bacteria</taxon>
        <taxon>Bacillati</taxon>
        <taxon>Actinomycetota</taxon>
        <taxon>Actinomycetes</taxon>
        <taxon>Micrococcales</taxon>
        <taxon>Intrasporangiaceae</taxon>
        <taxon>Humibacillus</taxon>
    </lineage>
</organism>
<proteinExistence type="predicted"/>
<name>A0A543PWX7_9MICO</name>
<gene>
    <name evidence="3" type="ORF">FHX52_1727</name>
</gene>
<feature type="region of interest" description="Disordered" evidence="1">
    <location>
        <begin position="699"/>
        <end position="718"/>
    </location>
</feature>
<dbReference type="InterPro" id="IPR027417">
    <property type="entry name" value="P-loop_NTPase"/>
</dbReference>
<sequence>MNDLKTQGPPWKGWRDDPIKTAAEDRLRRAPVAQRAAQLIAENHSPESSVVYGLEGPWGSGKSSVIALITTYLTESPNGDWQVVTFTPWATSGTEGLFSEFFAALSTVDPGGHKKGLRDLITSYADLARPLASLIPFVGAAAGELATTAAKRLEKPWNVAFDEIAAALRELDTPVIVVVDDIDRLQPGELLDLLKVVRLLGRFPGVDFLLAYDEQTLVETLQTPGQGTASKARARAFMEKIVQYPLTIPPLLTSQIVRMLDSGLTEILTLERVETSFDKQRFGDVILTTMPKQLATPRAIERFLAQVREQVRAHDLDEMNDVDLILATFLRVQFPDVYARLQSWKANLTKVTSSSYISVTRREEQQPNWDELVDGLEEEEDRRDALSILRAIFPVVRGKDPSRLPAGRFAHPDYFDRYLAQAIPEGDIPDALISQLLETAATGDAHDLRALLADDDNDRVLLALGKIRARYPDIDEVQYHTGPKGLVTFDLLAVAMALVDDAQDDRLTTWTSTSDQLRWWAATLLRRLLDTEPTCDIDPALLRCSQIHRRTHVLITATRDVNRLSDATQKALTDALQREVGRILPMLLTDLRKGDGADGESGSSFLYELVADSPSLAALQTQIAAGLAANDFTIEDVAARFVDLAYVIGGSGRPSSASFSGELFTKVTGTEARSANRAETGEWRETTWPRRREFAAQFITPTAAQDDGTVQQQTEDQR</sequence>
<reference evidence="3 4" key="1">
    <citation type="submission" date="2019-06" db="EMBL/GenBank/DDBJ databases">
        <title>Sequencing the genomes of 1000 actinobacteria strains.</title>
        <authorList>
            <person name="Klenk H.-P."/>
        </authorList>
    </citation>
    <scope>NUCLEOTIDE SEQUENCE [LARGE SCALE GENOMIC DNA]</scope>
    <source>
        <strain evidence="3 4">DSM 21776</strain>
    </source>
</reference>
<evidence type="ECO:0000313" key="3">
    <source>
        <dbReference type="EMBL" id="TQN48588.1"/>
    </source>
</evidence>
<dbReference type="RefSeq" id="WP_141821501.1">
    <property type="nucleotide sequence ID" value="NZ_BAAAQC010000006.1"/>
</dbReference>
<dbReference type="Gene3D" id="3.40.50.300">
    <property type="entry name" value="P-loop containing nucleotide triphosphate hydrolases"/>
    <property type="match status" value="1"/>
</dbReference>
<accession>A0A543PWX7</accession>
<dbReference type="SUPFAM" id="SSF52540">
    <property type="entry name" value="P-loop containing nucleoside triphosphate hydrolases"/>
    <property type="match status" value="1"/>
</dbReference>
<dbReference type="AlphaFoldDB" id="A0A543PWX7"/>
<dbReference type="InterPro" id="IPR011646">
    <property type="entry name" value="KAP_P-loop"/>
</dbReference>
<feature type="domain" description="KAP NTPase" evidence="2">
    <location>
        <begin position="29"/>
        <end position="308"/>
    </location>
</feature>
<dbReference type="InterPro" id="IPR052754">
    <property type="entry name" value="NTPase_KAP_P-loop"/>
</dbReference>
<evidence type="ECO:0000259" key="2">
    <source>
        <dbReference type="Pfam" id="PF07693"/>
    </source>
</evidence>
<dbReference type="OrthoDB" id="88903at2"/>
<dbReference type="PANTHER" id="PTHR22674:SF6">
    <property type="entry name" value="NTPASE KAP FAMILY P-LOOP DOMAIN-CONTAINING PROTEIN 1"/>
    <property type="match status" value="1"/>
</dbReference>
<protein>
    <submittedName>
        <fullName evidence="3">KAP-like P-loop domain-containing protein</fullName>
    </submittedName>
</protein>
<dbReference type="Proteomes" id="UP000320085">
    <property type="component" value="Unassembled WGS sequence"/>
</dbReference>